<reference evidence="2" key="1">
    <citation type="journal article" date="2009" name="Rice">
        <title>De Novo Next Generation Sequencing of Plant Genomes.</title>
        <authorList>
            <person name="Rounsley S."/>
            <person name="Marri P.R."/>
            <person name="Yu Y."/>
            <person name="He R."/>
            <person name="Sisneros N."/>
            <person name="Goicoechea J.L."/>
            <person name="Lee S.J."/>
            <person name="Angelova A."/>
            <person name="Kudrna D."/>
            <person name="Luo M."/>
            <person name="Affourtit J."/>
            <person name="Desany B."/>
            <person name="Knight J."/>
            <person name="Niazi F."/>
            <person name="Egholm M."/>
            <person name="Wing R.A."/>
        </authorList>
    </citation>
    <scope>NUCLEOTIDE SEQUENCE [LARGE SCALE GENOMIC DNA]</scope>
    <source>
        <strain evidence="2">cv. IRGC 105608</strain>
    </source>
</reference>
<protein>
    <submittedName>
        <fullName evidence="2">Uncharacterized protein</fullName>
    </submittedName>
</protein>
<feature type="region of interest" description="Disordered" evidence="1">
    <location>
        <begin position="1"/>
        <end position="43"/>
    </location>
</feature>
<sequence length="103" mass="11520">MALSSSPHHYSRTLPSGHLNLRANSELRRMTTPPQRPDSRHLRHGVAEVEQSGCYGSEEAGSGAHLPIRSIFLHIAAAVHCRVLVRRLRRRRRGVARQLVLCG</sequence>
<dbReference type="EnsemblPlants" id="OBART08G05680.2">
    <property type="protein sequence ID" value="OBART08G05680.2"/>
    <property type="gene ID" value="OBART08G05680"/>
</dbReference>
<evidence type="ECO:0000313" key="2">
    <source>
        <dbReference type="EnsemblPlants" id="OBART08G05680.2"/>
    </source>
</evidence>
<evidence type="ECO:0000313" key="3">
    <source>
        <dbReference type="Proteomes" id="UP000026960"/>
    </source>
</evidence>
<dbReference type="PaxDb" id="65489-OBART08G05680.2"/>
<name>A0A0D3GX94_9ORYZ</name>
<dbReference type="Proteomes" id="UP000026960">
    <property type="component" value="Chromosome 8"/>
</dbReference>
<dbReference type="HOGENOM" id="CLU_2267882_0_0_1"/>
<dbReference type="AlphaFoldDB" id="A0A0D3GX94"/>
<reference evidence="2" key="2">
    <citation type="submission" date="2015-03" db="UniProtKB">
        <authorList>
            <consortium name="EnsemblPlants"/>
        </authorList>
    </citation>
    <scope>IDENTIFICATION</scope>
</reference>
<dbReference type="Gramene" id="OBART08G05680.2">
    <property type="protein sequence ID" value="OBART08G05680.2"/>
    <property type="gene ID" value="OBART08G05680"/>
</dbReference>
<evidence type="ECO:0000256" key="1">
    <source>
        <dbReference type="SAM" id="MobiDB-lite"/>
    </source>
</evidence>
<proteinExistence type="predicted"/>
<keyword evidence="3" id="KW-1185">Reference proteome</keyword>
<organism evidence="2">
    <name type="scientific">Oryza barthii</name>
    <dbReference type="NCBI Taxonomy" id="65489"/>
    <lineage>
        <taxon>Eukaryota</taxon>
        <taxon>Viridiplantae</taxon>
        <taxon>Streptophyta</taxon>
        <taxon>Embryophyta</taxon>
        <taxon>Tracheophyta</taxon>
        <taxon>Spermatophyta</taxon>
        <taxon>Magnoliopsida</taxon>
        <taxon>Liliopsida</taxon>
        <taxon>Poales</taxon>
        <taxon>Poaceae</taxon>
        <taxon>BOP clade</taxon>
        <taxon>Oryzoideae</taxon>
        <taxon>Oryzeae</taxon>
        <taxon>Oryzinae</taxon>
        <taxon>Oryza</taxon>
    </lineage>
</organism>
<accession>A0A0D3GX94</accession>